<keyword evidence="5" id="KW-1185">Reference proteome</keyword>
<dbReference type="InterPro" id="IPR000210">
    <property type="entry name" value="BTB/POZ_dom"/>
</dbReference>
<name>A0A1S3N8A5_SALSA</name>
<dbReference type="PANTHER" id="PTHR45632:SF14">
    <property type="entry name" value="KELCH-LIKE PROTEIN 33"/>
    <property type="match status" value="1"/>
</dbReference>
<dbReference type="SMART" id="SM00225">
    <property type="entry name" value="BTB"/>
    <property type="match status" value="2"/>
</dbReference>
<feature type="domain" description="BTB" evidence="4">
    <location>
        <begin position="124"/>
        <end position="207"/>
    </location>
</feature>
<organism evidence="5 6">
    <name type="scientific">Salmo salar</name>
    <name type="common">Atlantic salmon</name>
    <dbReference type="NCBI Taxonomy" id="8030"/>
    <lineage>
        <taxon>Eukaryota</taxon>
        <taxon>Metazoa</taxon>
        <taxon>Chordata</taxon>
        <taxon>Craniata</taxon>
        <taxon>Vertebrata</taxon>
        <taxon>Euteleostomi</taxon>
        <taxon>Actinopterygii</taxon>
        <taxon>Neopterygii</taxon>
        <taxon>Teleostei</taxon>
        <taxon>Protacanthopterygii</taxon>
        <taxon>Salmoniformes</taxon>
        <taxon>Salmonidae</taxon>
        <taxon>Salmoninae</taxon>
        <taxon>Salmo</taxon>
    </lineage>
</organism>
<evidence type="ECO:0000259" key="4">
    <source>
        <dbReference type="PROSITE" id="PS50097"/>
    </source>
</evidence>
<dbReference type="Pfam" id="PF00651">
    <property type="entry name" value="BTB"/>
    <property type="match status" value="1"/>
</dbReference>
<dbReference type="Proteomes" id="UP001652741">
    <property type="component" value="Chromosome ssa18"/>
</dbReference>
<dbReference type="InterPro" id="IPR056737">
    <property type="entry name" value="Beta-prop_ATRN-MKLN-like"/>
</dbReference>
<dbReference type="GeneID" id="106577827"/>
<proteinExistence type="predicted"/>
<dbReference type="InterPro" id="IPR006652">
    <property type="entry name" value="Kelch_1"/>
</dbReference>
<dbReference type="InterPro" id="IPR011705">
    <property type="entry name" value="BACK"/>
</dbReference>
<dbReference type="PANTHER" id="PTHR45632">
    <property type="entry name" value="LD33804P"/>
    <property type="match status" value="1"/>
</dbReference>
<dbReference type="Gene3D" id="1.25.40.420">
    <property type="match status" value="1"/>
</dbReference>
<dbReference type="Pfam" id="PF21536">
    <property type="entry name" value="BTB_KLHL33"/>
    <property type="match status" value="1"/>
</dbReference>
<dbReference type="Gene3D" id="3.30.710.10">
    <property type="entry name" value="Potassium Channel Kv1.1, Chain A"/>
    <property type="match status" value="2"/>
</dbReference>
<evidence type="ECO:0000313" key="5">
    <source>
        <dbReference type="Proteomes" id="UP001652741"/>
    </source>
</evidence>
<dbReference type="Gene3D" id="2.120.10.80">
    <property type="entry name" value="Kelch-type beta propeller"/>
    <property type="match status" value="2"/>
</dbReference>
<evidence type="ECO:0000256" key="1">
    <source>
        <dbReference type="ARBA" id="ARBA00022441"/>
    </source>
</evidence>
<accession>A0A1S3N8A5</accession>
<evidence type="ECO:0000313" key="6">
    <source>
        <dbReference type="RefSeq" id="XP_014011664.2"/>
    </source>
</evidence>
<dbReference type="Pfam" id="PF24981">
    <property type="entry name" value="Beta-prop_ATRN-LZTR1"/>
    <property type="match status" value="1"/>
</dbReference>
<dbReference type="Pfam" id="PF07707">
    <property type="entry name" value="BACK"/>
    <property type="match status" value="1"/>
</dbReference>
<dbReference type="PaxDb" id="8030-ENSSSAP00000053396"/>
<protein>
    <submittedName>
        <fullName evidence="6">Kelch-like protein 33</fullName>
    </submittedName>
</protein>
<dbReference type="SMART" id="SM00612">
    <property type="entry name" value="Kelch"/>
    <property type="match status" value="5"/>
</dbReference>
<dbReference type="InterPro" id="IPR015915">
    <property type="entry name" value="Kelch-typ_b-propeller"/>
</dbReference>
<reference evidence="6" key="1">
    <citation type="submission" date="2025-08" db="UniProtKB">
        <authorList>
            <consortium name="RefSeq"/>
        </authorList>
    </citation>
    <scope>IDENTIFICATION</scope>
</reference>
<dbReference type="SUPFAM" id="SSF54695">
    <property type="entry name" value="POZ domain"/>
    <property type="match status" value="2"/>
</dbReference>
<feature type="domain" description="BTB" evidence="4">
    <location>
        <begin position="272"/>
        <end position="339"/>
    </location>
</feature>
<gene>
    <name evidence="6" type="primary">si:ch211-63p21.8</name>
</gene>
<dbReference type="SMART" id="SM00875">
    <property type="entry name" value="BACK"/>
    <property type="match status" value="1"/>
</dbReference>
<feature type="compositionally biased region" description="Basic and acidic residues" evidence="3">
    <location>
        <begin position="56"/>
        <end position="70"/>
    </location>
</feature>
<dbReference type="AlphaFoldDB" id="A0A1S3N8A5"/>
<keyword evidence="1" id="KW-0880">Kelch repeat</keyword>
<dbReference type="KEGG" id="sasa:106577827"/>
<keyword evidence="2" id="KW-0677">Repeat</keyword>
<dbReference type="SUPFAM" id="SSF117281">
    <property type="entry name" value="Kelch motif"/>
    <property type="match status" value="1"/>
</dbReference>
<evidence type="ECO:0000256" key="2">
    <source>
        <dbReference type="ARBA" id="ARBA00022737"/>
    </source>
</evidence>
<dbReference type="STRING" id="8030.ENSSSAP00000053396"/>
<dbReference type="PROSITE" id="PS50097">
    <property type="entry name" value="BTB"/>
    <property type="match status" value="2"/>
</dbReference>
<sequence length="833" mass="94614">MEFTRRYLPMEWEERWRKEKERRRRMIEEGGEEVEADDRKLRWIVAYNNNRMGVTRRKEKEGARVKKRNDSTASQGKEEEEVEVSDERREGLGDEEKVRTFYRHTYPKEVFQGLEQLRDSSLLTDLTLSTEDGQRLYAHSPVLAAVSTLVHQRLQERDEEMKKRRGRRDVDMDIKTEIFISLGPEVGLVGLTGVLEFAYTGALAALNRHTLAQIQTAATTLGAPRVLELCSEEEEKMKKGVEKRAEEKISAEEQMKVSLQSIRELWAERVGCDVELDVGGTSFHVHRVLLAASSDYFRGMFTSGMRESQQPCVALPFLEASELEALIGCSYSGSLSLSWGCVFEITCTALQLQFQPTLLLCLDFLEREMDAHSCLDVASFALAYGMPELLKEAEDFVLRNFQEVSTSLKFLDLPADKLLDFLHSDGLCAPSELAVFRAVVVWIEADPAERLAQAQELMTGVRFPLMTFKEFREVRAINLRMECSSDTEVDLYGSALKEFGFSLPETQDQCRVRRPKDALVLVGGDQLDPDLGKRLPSRQLWFANSLRTGTGLVKAMDWRILGEMPEKPRFRHGVGVMEGRLYVIGGCEFYTKTDTLKSVYRYDPMQDSWQRLADMQEYRSNFSVVVRGDRLYAIGGDMDMNTNLDSVEDYSPVSDTWSFAKPLDQALSGHAATLLDGEIFISGGFDCRYQCLTSMFLYHPERGTTYLAEMSQDRAQHCMEVLHHGGGGLCVVGGVCNLRTFYTDQLACEVYDPVSDSWSTLTPLAVPHVGAASVVLEGKIYVLGGYCQEDYRETRLVHRYEPITQRWENMGKMPGPNTDIRACLLRLPAHLRQ</sequence>
<feature type="region of interest" description="Disordered" evidence="3">
    <location>
        <begin position="55"/>
        <end position="91"/>
    </location>
</feature>
<evidence type="ECO:0000256" key="3">
    <source>
        <dbReference type="SAM" id="MobiDB-lite"/>
    </source>
</evidence>
<dbReference type="RefSeq" id="XP_014011664.2">
    <property type="nucleotide sequence ID" value="XM_014156189.2"/>
</dbReference>
<dbReference type="InterPro" id="IPR011333">
    <property type="entry name" value="SKP1/BTB/POZ_sf"/>
</dbReference>